<dbReference type="InParanoid" id="A0A6P8TG04"/>
<evidence type="ECO:0000313" key="2">
    <source>
        <dbReference type="RefSeq" id="XP_034062878.1"/>
    </source>
</evidence>
<dbReference type="PANTHER" id="PTHR47018">
    <property type="entry name" value="CXC DOMAIN-CONTAINING PROTEIN-RELATED"/>
    <property type="match status" value="1"/>
</dbReference>
<organism evidence="1 2">
    <name type="scientific">Gymnodraco acuticeps</name>
    <name type="common">Antarctic dragonfish</name>
    <dbReference type="NCBI Taxonomy" id="8218"/>
    <lineage>
        <taxon>Eukaryota</taxon>
        <taxon>Metazoa</taxon>
        <taxon>Chordata</taxon>
        <taxon>Craniata</taxon>
        <taxon>Vertebrata</taxon>
        <taxon>Euteleostomi</taxon>
        <taxon>Actinopterygii</taxon>
        <taxon>Neopterygii</taxon>
        <taxon>Teleostei</taxon>
        <taxon>Neoteleostei</taxon>
        <taxon>Acanthomorphata</taxon>
        <taxon>Eupercaria</taxon>
        <taxon>Perciformes</taxon>
        <taxon>Notothenioidei</taxon>
        <taxon>Bathydraconidae</taxon>
        <taxon>Gymnodraco</taxon>
    </lineage>
</organism>
<accession>A0A6P8TG04</accession>
<dbReference type="Proteomes" id="UP000515161">
    <property type="component" value="Unplaced"/>
</dbReference>
<keyword evidence="1" id="KW-1185">Reference proteome</keyword>
<protein>
    <submittedName>
        <fullName evidence="2">Uncharacterized protein LOC117540355</fullName>
    </submittedName>
</protein>
<proteinExistence type="predicted"/>
<dbReference type="OrthoDB" id="8955067at2759"/>
<dbReference type="RefSeq" id="XP_034062878.1">
    <property type="nucleotide sequence ID" value="XM_034206987.1"/>
</dbReference>
<gene>
    <name evidence="2" type="primary">LOC117540355</name>
</gene>
<evidence type="ECO:0000313" key="1">
    <source>
        <dbReference type="Proteomes" id="UP000515161"/>
    </source>
</evidence>
<dbReference type="GeneID" id="117540355"/>
<name>A0A6P8TG04_GYMAC</name>
<reference evidence="2" key="1">
    <citation type="submission" date="2025-08" db="UniProtKB">
        <authorList>
            <consortium name="RefSeq"/>
        </authorList>
    </citation>
    <scope>IDENTIFICATION</scope>
</reference>
<dbReference type="AlphaFoldDB" id="A0A6P8TG04"/>
<sequence length="821" mass="91985">MYAWLSKVKTAVEKSTMDGWISWSAYHADAHQAVIPPAAITALLPLFLDNAHSVAMIRHSMDIVKAAVQHVNPGQIPVLAADQPLYALAKEVQWTWPATYGEDHFVIMFGGLHIEMAMLKLLGDWLEDSGWTNTLVQADIASSGTANSFIHASHASHVTKTRHAHQLTAASLYTLLQQAYSEDCTPDDSNAMQPDSPPFEWCIQRAKASVHFDYWLKTLSLELLLLRYIRSLREGNFQLYVKSLTQIRPWMFDLDYTHYSRWLSVHIRDMMTLAEKHPHVLAEFKSGHFVVHKTSNKFSAMALDQCHEQNNAMVKGSGGAIGLTGNPGALRRWMVAGPDISRITTEFEQQHSASDTGHRHHDQQPGVQAAFLKEVKALVTVLDEMGNPFLEHSQDVLVIDTRDIMDIKVAETVRRIETLGEEQYTTFMKERLEQCTTPVTQTLPKNKLPLFSRPPVKMKSKQKAQLAALKSDCGLFLWLYIFCQTRDGDIDNFFSHENQGSPPALSTGGKIRIGVKADLLRCLESDLLENSSVPMADATIFDGAAVVQMLNPGTSRTFQEYGDRVFAPYISAQLEKSSCIDWKDFLRCNENKTDLFAFLSRRVVHLPLAEGKELYATDGSGVLCSPAESYLACLAPCSQEEADIRLLLHVADAVQKGCKKVTIRTVYTDVVVLAVASFSKIAPDELWVAFGVGSSFHYIAVHEIVATMNPTKCLTLPVLHAFTLAGRGKKTAWETWKSFPEVTGAFNELLCMPSEVSEGSMLLLERFVVLMYDQTSESMEVNDARKQLFTQKSRSLEQRFSIVFQPRTPYKIENTPRTPSF</sequence>
<dbReference type="KEGG" id="gacu:117540355"/>
<dbReference type="PANTHER" id="PTHR47018:SF4">
    <property type="match status" value="1"/>
</dbReference>